<comment type="caution">
    <text evidence="2">The sequence shown here is derived from an EMBL/GenBank/DDBJ whole genome shotgun (WGS) entry which is preliminary data.</text>
</comment>
<sequence length="167" mass="18187">MAGSIQYAHVVRLCADRRRRGAAACIRLGAEEHEGRGGMKAQLTVVTLITSDVPSMARFYREGLGFAVVVDTEDYAELENEGVKFSLSSRKLMAEQSGGNPCYSIPFSGQAVELCFRLESPEMVHIAYTHLLTCGAGAVKEPAVMPWGHTTAFFSDPEGNIHTIYAE</sequence>
<protein>
    <submittedName>
        <fullName evidence="2">Glyoxalase</fullName>
    </submittedName>
</protein>
<dbReference type="EMBL" id="QXQB01000005">
    <property type="protein sequence ID" value="RJX37782.1"/>
    <property type="molecule type" value="Genomic_DNA"/>
</dbReference>
<evidence type="ECO:0000259" key="1">
    <source>
        <dbReference type="PROSITE" id="PS51819"/>
    </source>
</evidence>
<keyword evidence="3" id="KW-1185">Reference proteome</keyword>
<feature type="domain" description="VOC" evidence="1">
    <location>
        <begin position="42"/>
        <end position="167"/>
    </location>
</feature>
<dbReference type="PANTHER" id="PTHR36503">
    <property type="entry name" value="BLR2520 PROTEIN"/>
    <property type="match status" value="1"/>
</dbReference>
<reference evidence="2 3" key="1">
    <citation type="submission" date="2018-09" db="EMBL/GenBank/DDBJ databases">
        <title>Paenibacillus aracenensis nov. sp. isolated from a cave in southern Spain.</title>
        <authorList>
            <person name="Jurado V."/>
            <person name="Gutierrez-Patricio S."/>
            <person name="Gonzalez-Pimentel J.L."/>
            <person name="Miller A.Z."/>
            <person name="Laiz L."/>
            <person name="Saiz-Jimenez C."/>
        </authorList>
    </citation>
    <scope>NUCLEOTIDE SEQUENCE [LARGE SCALE GENOMIC DNA]</scope>
    <source>
        <strain evidence="2 3">JCM 19203</strain>
    </source>
</reference>
<evidence type="ECO:0000313" key="3">
    <source>
        <dbReference type="Proteomes" id="UP000267798"/>
    </source>
</evidence>
<dbReference type="SUPFAM" id="SSF54593">
    <property type="entry name" value="Glyoxalase/Bleomycin resistance protein/Dihydroxybiphenyl dioxygenase"/>
    <property type="match status" value="1"/>
</dbReference>
<dbReference type="InterPro" id="IPR004360">
    <property type="entry name" value="Glyas_Fos-R_dOase_dom"/>
</dbReference>
<accession>A0A3A6P9W1</accession>
<dbReference type="PROSITE" id="PS51819">
    <property type="entry name" value="VOC"/>
    <property type="match status" value="1"/>
</dbReference>
<gene>
    <name evidence="2" type="ORF">D3P09_22745</name>
</gene>
<dbReference type="InterPro" id="IPR037523">
    <property type="entry name" value="VOC_core"/>
</dbReference>
<dbReference type="Pfam" id="PF00903">
    <property type="entry name" value="Glyoxalase"/>
    <property type="match status" value="1"/>
</dbReference>
<evidence type="ECO:0000313" key="2">
    <source>
        <dbReference type="EMBL" id="RJX37782.1"/>
    </source>
</evidence>
<name>A0A3A6P9W1_9BACL</name>
<dbReference type="Gene3D" id="3.10.180.10">
    <property type="entry name" value="2,3-Dihydroxybiphenyl 1,2-Dioxygenase, domain 1"/>
    <property type="match status" value="1"/>
</dbReference>
<proteinExistence type="predicted"/>
<organism evidence="2 3">
    <name type="scientific">Paenibacillus pinisoli</name>
    <dbReference type="NCBI Taxonomy" id="1276110"/>
    <lineage>
        <taxon>Bacteria</taxon>
        <taxon>Bacillati</taxon>
        <taxon>Bacillota</taxon>
        <taxon>Bacilli</taxon>
        <taxon>Bacillales</taxon>
        <taxon>Paenibacillaceae</taxon>
        <taxon>Paenibacillus</taxon>
    </lineage>
</organism>
<dbReference type="InterPro" id="IPR029068">
    <property type="entry name" value="Glyas_Bleomycin-R_OHBP_Dase"/>
</dbReference>
<dbReference type="PANTHER" id="PTHR36503:SF1">
    <property type="entry name" value="BLR2520 PROTEIN"/>
    <property type="match status" value="1"/>
</dbReference>
<dbReference type="OrthoDB" id="9796521at2"/>
<dbReference type="AlphaFoldDB" id="A0A3A6P9W1"/>
<dbReference type="Proteomes" id="UP000267798">
    <property type="component" value="Unassembled WGS sequence"/>
</dbReference>